<dbReference type="AlphaFoldDB" id="A0A5J4PZR6"/>
<dbReference type="Pfam" id="PF01609">
    <property type="entry name" value="DDE_Tnp_1"/>
    <property type="match status" value="1"/>
</dbReference>
<evidence type="ECO:0000259" key="1">
    <source>
        <dbReference type="Pfam" id="PF01609"/>
    </source>
</evidence>
<comment type="caution">
    <text evidence="2">The sequence shown here is derived from an EMBL/GenBank/DDBJ whole genome shotgun (WGS) entry which is preliminary data.</text>
</comment>
<name>A0A5J4PZR6_9ZZZZ</name>
<organism evidence="2">
    <name type="scientific">termite gut metagenome</name>
    <dbReference type="NCBI Taxonomy" id="433724"/>
    <lineage>
        <taxon>unclassified sequences</taxon>
        <taxon>metagenomes</taxon>
        <taxon>organismal metagenomes</taxon>
    </lineage>
</organism>
<feature type="non-terminal residue" evidence="2">
    <location>
        <position position="1"/>
    </location>
</feature>
<sequence length="223" mass="26803">ERSVYNRRRRRLFSHREQIRKVMSEKITSDRDYYIVDSMPVEVCKLSRSSRCRISKEDIHTCPDTGYCATQKIYYYGYKLHAICSIEGVFSRFDLTKASVHDIHYLQDVKLSHQNCVILADKGYLSRNYQLDLFEFNHLKMEVPMRKNQHEYKKQDFIFRKSRKRIETLFSQLCDQFMMRRNYAKSFDGFKNRTLSKIMALTMIQLINKLNNKNINNLKTCMV</sequence>
<accession>A0A5J4PZR6</accession>
<gene>
    <name evidence="2" type="ORF">EZS27_034986</name>
</gene>
<proteinExistence type="predicted"/>
<protein>
    <recommendedName>
        <fullName evidence="1">Transposase IS4-like domain-containing protein</fullName>
    </recommendedName>
</protein>
<reference evidence="2" key="1">
    <citation type="submission" date="2019-03" db="EMBL/GenBank/DDBJ databases">
        <title>Single cell metagenomics reveals metabolic interactions within the superorganism composed of flagellate Streblomastix strix and complex community of Bacteroidetes bacteria on its surface.</title>
        <authorList>
            <person name="Treitli S.C."/>
            <person name="Kolisko M."/>
            <person name="Husnik F."/>
            <person name="Keeling P."/>
            <person name="Hampl V."/>
        </authorList>
    </citation>
    <scope>NUCLEOTIDE SEQUENCE</scope>
    <source>
        <strain evidence="2">STM</strain>
    </source>
</reference>
<dbReference type="EMBL" id="SNRY01005669">
    <property type="protein sequence ID" value="KAA6314390.1"/>
    <property type="molecule type" value="Genomic_DNA"/>
</dbReference>
<evidence type="ECO:0000313" key="2">
    <source>
        <dbReference type="EMBL" id="KAA6314390.1"/>
    </source>
</evidence>
<dbReference type="GO" id="GO:0004803">
    <property type="term" value="F:transposase activity"/>
    <property type="evidence" value="ECO:0007669"/>
    <property type="project" value="InterPro"/>
</dbReference>
<dbReference type="GO" id="GO:0003677">
    <property type="term" value="F:DNA binding"/>
    <property type="evidence" value="ECO:0007669"/>
    <property type="project" value="InterPro"/>
</dbReference>
<dbReference type="GO" id="GO:0006313">
    <property type="term" value="P:DNA transposition"/>
    <property type="evidence" value="ECO:0007669"/>
    <property type="project" value="InterPro"/>
</dbReference>
<feature type="domain" description="Transposase IS4-like" evidence="1">
    <location>
        <begin position="31"/>
        <end position="203"/>
    </location>
</feature>
<dbReference type="NCBIfam" id="NF033520">
    <property type="entry name" value="transpos_IS982"/>
    <property type="match status" value="1"/>
</dbReference>
<dbReference type="InterPro" id="IPR002559">
    <property type="entry name" value="Transposase_11"/>
</dbReference>